<organism evidence="3 4">
    <name type="scientific">Agromyces neolithicus</name>
    <dbReference type="NCBI Taxonomy" id="269420"/>
    <lineage>
        <taxon>Bacteria</taxon>
        <taxon>Bacillati</taxon>
        <taxon>Actinomycetota</taxon>
        <taxon>Actinomycetes</taxon>
        <taxon>Micrococcales</taxon>
        <taxon>Microbacteriaceae</taxon>
        <taxon>Agromyces</taxon>
    </lineage>
</organism>
<dbReference type="EMBL" id="BAAANJ010000001">
    <property type="protein sequence ID" value="GAA1798185.1"/>
    <property type="molecule type" value="Genomic_DNA"/>
</dbReference>
<gene>
    <name evidence="3" type="ORF">GCM10009749_02270</name>
</gene>
<comment type="caution">
    <text evidence="3">The sequence shown here is derived from an EMBL/GenBank/DDBJ whole genome shotgun (WGS) entry which is preliminary data.</text>
</comment>
<accession>A0ABP4Y4M0</accession>
<evidence type="ECO:0000256" key="1">
    <source>
        <dbReference type="SAM" id="MobiDB-lite"/>
    </source>
</evidence>
<feature type="region of interest" description="Disordered" evidence="1">
    <location>
        <begin position="1"/>
        <end position="22"/>
    </location>
</feature>
<keyword evidence="2" id="KW-0472">Membrane</keyword>
<dbReference type="Proteomes" id="UP001500002">
    <property type="component" value="Unassembled WGS sequence"/>
</dbReference>
<evidence type="ECO:0000256" key="2">
    <source>
        <dbReference type="SAM" id="Phobius"/>
    </source>
</evidence>
<name>A0ABP4Y4M0_9MICO</name>
<keyword evidence="2" id="KW-1133">Transmembrane helix</keyword>
<proteinExistence type="predicted"/>
<reference evidence="4" key="1">
    <citation type="journal article" date="2019" name="Int. J. Syst. Evol. Microbiol.">
        <title>The Global Catalogue of Microorganisms (GCM) 10K type strain sequencing project: providing services to taxonomists for standard genome sequencing and annotation.</title>
        <authorList>
            <consortium name="The Broad Institute Genomics Platform"/>
            <consortium name="The Broad Institute Genome Sequencing Center for Infectious Disease"/>
            <person name="Wu L."/>
            <person name="Ma J."/>
        </authorList>
    </citation>
    <scope>NUCLEOTIDE SEQUENCE [LARGE SCALE GENOMIC DNA]</scope>
    <source>
        <strain evidence="4">JCM 14322</strain>
    </source>
</reference>
<protein>
    <submittedName>
        <fullName evidence="3">Uncharacterized protein</fullName>
    </submittedName>
</protein>
<feature type="transmembrane region" description="Helical" evidence="2">
    <location>
        <begin position="52"/>
        <end position="73"/>
    </location>
</feature>
<evidence type="ECO:0000313" key="3">
    <source>
        <dbReference type="EMBL" id="GAA1798185.1"/>
    </source>
</evidence>
<sequence length="75" mass="8171">MRMGDEEDSTPPANGVADRPEPPYQALLPNLDKLSRSSFDKGTVSRRRINRALLILALMAVAVLAVIFLPPLING</sequence>
<keyword evidence="4" id="KW-1185">Reference proteome</keyword>
<evidence type="ECO:0000313" key="4">
    <source>
        <dbReference type="Proteomes" id="UP001500002"/>
    </source>
</evidence>
<keyword evidence="2" id="KW-0812">Transmembrane</keyword>